<dbReference type="EMBL" id="KN847046">
    <property type="protein sequence ID" value="KIW23670.1"/>
    <property type="molecule type" value="Genomic_DNA"/>
</dbReference>
<evidence type="ECO:0000259" key="1">
    <source>
        <dbReference type="Pfam" id="PF06985"/>
    </source>
</evidence>
<dbReference type="Pfam" id="PF26639">
    <property type="entry name" value="Het-6_barrel"/>
    <property type="match status" value="1"/>
</dbReference>
<dbReference type="HOGENOM" id="CLU_004184_7_2_1"/>
<feature type="domain" description="Heterokaryon incompatibility" evidence="1">
    <location>
        <begin position="55"/>
        <end position="215"/>
    </location>
</feature>
<evidence type="ECO:0000313" key="2">
    <source>
        <dbReference type="EMBL" id="KIW23670.1"/>
    </source>
</evidence>
<dbReference type="Pfam" id="PF06985">
    <property type="entry name" value="HET"/>
    <property type="match status" value="1"/>
</dbReference>
<organism evidence="2 3">
    <name type="scientific">Cladophialophora immunda</name>
    <dbReference type="NCBI Taxonomy" id="569365"/>
    <lineage>
        <taxon>Eukaryota</taxon>
        <taxon>Fungi</taxon>
        <taxon>Dikarya</taxon>
        <taxon>Ascomycota</taxon>
        <taxon>Pezizomycotina</taxon>
        <taxon>Eurotiomycetes</taxon>
        <taxon>Chaetothyriomycetidae</taxon>
        <taxon>Chaetothyriales</taxon>
        <taxon>Herpotrichiellaceae</taxon>
        <taxon>Cladophialophora</taxon>
    </lineage>
</organism>
<proteinExistence type="predicted"/>
<name>A0A0D2BZC1_9EURO</name>
<dbReference type="PANTHER" id="PTHR24148">
    <property type="entry name" value="ANKYRIN REPEAT DOMAIN-CONTAINING PROTEIN 39 HOMOLOG-RELATED"/>
    <property type="match status" value="1"/>
</dbReference>
<dbReference type="GeneID" id="27351044"/>
<keyword evidence="3" id="KW-1185">Reference proteome</keyword>
<evidence type="ECO:0000313" key="3">
    <source>
        <dbReference type="Proteomes" id="UP000054466"/>
    </source>
</evidence>
<dbReference type="OrthoDB" id="4850726at2759"/>
<dbReference type="PANTHER" id="PTHR24148:SF64">
    <property type="entry name" value="HETEROKARYON INCOMPATIBILITY DOMAIN-CONTAINING PROTEIN"/>
    <property type="match status" value="1"/>
</dbReference>
<dbReference type="VEuPathDB" id="FungiDB:PV07_11850"/>
<dbReference type="Proteomes" id="UP000054466">
    <property type="component" value="Unassembled WGS sequence"/>
</dbReference>
<dbReference type="InterPro" id="IPR052895">
    <property type="entry name" value="HetReg/Transcr_Mod"/>
</dbReference>
<accession>A0A0D2BZC1</accession>
<dbReference type="AlphaFoldDB" id="A0A0D2BZC1"/>
<dbReference type="InterPro" id="IPR010730">
    <property type="entry name" value="HET"/>
</dbReference>
<dbReference type="RefSeq" id="XP_016243886.1">
    <property type="nucleotide sequence ID" value="XM_016399324.1"/>
</dbReference>
<reference evidence="2 3" key="1">
    <citation type="submission" date="2015-01" db="EMBL/GenBank/DDBJ databases">
        <title>The Genome Sequence of Cladophialophora immunda CBS83496.</title>
        <authorList>
            <consortium name="The Broad Institute Genomics Platform"/>
            <person name="Cuomo C."/>
            <person name="de Hoog S."/>
            <person name="Gorbushina A."/>
            <person name="Stielow B."/>
            <person name="Teixiera M."/>
            <person name="Abouelleil A."/>
            <person name="Chapman S.B."/>
            <person name="Priest M."/>
            <person name="Young S.K."/>
            <person name="Wortman J."/>
            <person name="Nusbaum C."/>
            <person name="Birren B."/>
        </authorList>
    </citation>
    <scope>NUCLEOTIDE SEQUENCE [LARGE SCALE GENOMIC DNA]</scope>
    <source>
        <strain evidence="2 3">CBS 83496</strain>
    </source>
</reference>
<protein>
    <recommendedName>
        <fullName evidence="1">Heterokaryon incompatibility domain-containing protein</fullName>
    </recommendedName>
</protein>
<gene>
    <name evidence="2" type="ORF">PV07_11850</name>
</gene>
<sequence length="671" mass="75463">MASKAYPSRDIYEQCPIGADQFRVLRLDTPWDGVVSDEPMQATLEVASFKDPPCYSTLSYAWGNQAENATIMIAGKAFEASATVDDALRKVRRLTRNDGKTGDGRPRIWIDQICINQSDISERNCQVSRMQDIYKSGRECFVYLGKGSEGEDDVHLLKEWVRSCRAKTTPITLFFEVVRSGGHSEILPGERNPWRSCLNYIMQQLYFTRLWVLQEIHFSRKVTCLIGKDTLDWKTVAALALEIPQNKLMASNAASKALHTNPDNVPDLSPWRSASQGPSESSIRKAQALDRFSNFVSLLDDLGKPEMSSLLDLLNRSRSLNTTDPRDKIFALLNLAGDRYLYPAPDYSASVDGVYNRYASSFAEEGHGNRMLPYAGVQISPSPWPSWVPRWIDRAHEFTFECRTEFRAGGKSLKSSQSSVSGTLRVKAFHLDTLAAVSGPKPCTGSLVRDLADFVIAAESVVPERWRRATKDPRRRLVSLLLCDPLDHGPRDFKIEEFEDEAMLSINYSPTFQSLLANNSFVQSSLSHAAANGWSLKSQAKQLLPVVAENLVGAERWSRMQASVLGVSPFEEYVREKLHLYFNHRGWSFIDFLKQSPLQIFATQRGRMGFASSACRQGDRVVILKGARAPFIFRKCGSNEYQNLGEAYVQGVMKGEVFEDYEVAWGVKYVV</sequence>